<accession>A0A5S4ZQB0</accession>
<organism evidence="5 6">
    <name type="scientific">Desulfallas thermosapovorans DSM 6562</name>
    <dbReference type="NCBI Taxonomy" id="1121431"/>
    <lineage>
        <taxon>Bacteria</taxon>
        <taxon>Bacillati</taxon>
        <taxon>Bacillota</taxon>
        <taxon>Clostridia</taxon>
        <taxon>Eubacteriales</taxon>
        <taxon>Desulfallaceae</taxon>
        <taxon>Desulfallas</taxon>
    </lineage>
</organism>
<dbReference type="GO" id="GO:0016020">
    <property type="term" value="C:membrane"/>
    <property type="evidence" value="ECO:0007669"/>
    <property type="project" value="UniProtKB-SubCell"/>
</dbReference>
<proteinExistence type="predicted"/>
<evidence type="ECO:0000256" key="1">
    <source>
        <dbReference type="ARBA" id="ARBA00004370"/>
    </source>
</evidence>
<keyword evidence="3" id="KW-0472">Membrane</keyword>
<dbReference type="Proteomes" id="UP000323166">
    <property type="component" value="Unassembled WGS sequence"/>
</dbReference>
<dbReference type="RefSeq" id="WP_166511798.1">
    <property type="nucleotide sequence ID" value="NZ_VNHM01000009.1"/>
</dbReference>
<feature type="chain" id="PRO_5024307266" evidence="4">
    <location>
        <begin position="42"/>
        <end position="428"/>
    </location>
</feature>
<dbReference type="AlphaFoldDB" id="A0A5S4ZQB0"/>
<name>A0A5S4ZQB0_9FIRM</name>
<dbReference type="PANTHER" id="PTHR30332">
    <property type="entry name" value="PROBABLE GENERAL SECRETION PATHWAY PROTEIN D"/>
    <property type="match status" value="1"/>
</dbReference>
<dbReference type="PANTHER" id="PTHR30332:SF24">
    <property type="entry name" value="SECRETIN GSPD-RELATED"/>
    <property type="match status" value="1"/>
</dbReference>
<reference evidence="5 6" key="1">
    <citation type="submission" date="2019-07" db="EMBL/GenBank/DDBJ databases">
        <title>Genomic Encyclopedia of Type Strains, Phase I: the one thousand microbial genomes (KMG-I) project.</title>
        <authorList>
            <person name="Kyrpides N."/>
        </authorList>
    </citation>
    <scope>NUCLEOTIDE SEQUENCE [LARGE SCALE GENOMIC DNA]</scope>
    <source>
        <strain evidence="5 6">DSM 6562</strain>
    </source>
</reference>
<dbReference type="Gene3D" id="3.30.1370.120">
    <property type="match status" value="1"/>
</dbReference>
<evidence type="ECO:0000256" key="3">
    <source>
        <dbReference type="ARBA" id="ARBA00023136"/>
    </source>
</evidence>
<sequence>MNDNKHHYSNHCFNKCRKLINKISVTVLVTSLLYFACPVLADGTGTVDGAGDSITATASSTYKINNDRISVDFRGVDIRDVLSALAIKMGVDIILVDTEPVEINFSADNITLLQAMELIIGGQGLTYLQNGQIMVVGTPGVLQQNFFDQMILTRFSLYHVPAETIKELIGALGVEQVSITVDTNQRLIWVQGTAQVLKKVRELIYTVDTEDSRLSLDYKILTLHQIPTDRAVELLKSIGIELKRYVQLDNRLMVFDSELFPRWEEITTLVNDLDGQASVEQKVFVYQLKNITAGYAAKRLAQFHFGDEIKTITNNYEKFGRELLVLCPPYLETTVRSALVSLDATRQKTRIPVDTASGEGAYQSLNAKRSLLSELSGISLASFRISNNLSGDSKNPTYVLWVEETPDNVQLVKDLLGEMGGGSGGGGD</sequence>
<keyword evidence="6" id="KW-1185">Reference proteome</keyword>
<gene>
    <name evidence="5" type="ORF">LX24_01785</name>
</gene>
<feature type="signal peptide" evidence="4">
    <location>
        <begin position="1"/>
        <end position="41"/>
    </location>
</feature>
<dbReference type="EMBL" id="VNHM01000009">
    <property type="protein sequence ID" value="TYO95058.1"/>
    <property type="molecule type" value="Genomic_DNA"/>
</dbReference>
<evidence type="ECO:0000313" key="6">
    <source>
        <dbReference type="Proteomes" id="UP000323166"/>
    </source>
</evidence>
<dbReference type="InterPro" id="IPR038591">
    <property type="entry name" value="NolW-like_sf"/>
</dbReference>
<evidence type="ECO:0000256" key="2">
    <source>
        <dbReference type="ARBA" id="ARBA00022729"/>
    </source>
</evidence>
<comment type="caution">
    <text evidence="5">The sequence shown here is derived from an EMBL/GenBank/DDBJ whole genome shotgun (WGS) entry which is preliminary data.</text>
</comment>
<comment type="subcellular location">
    <subcellularLocation>
        <location evidence="1">Membrane</location>
    </subcellularLocation>
</comment>
<evidence type="ECO:0000313" key="5">
    <source>
        <dbReference type="EMBL" id="TYO95058.1"/>
    </source>
</evidence>
<protein>
    <submittedName>
        <fullName evidence="5">Type IV pilus assembly protein PilQ</fullName>
    </submittedName>
</protein>
<keyword evidence="2 4" id="KW-0732">Signal</keyword>
<dbReference type="InterPro" id="IPR050810">
    <property type="entry name" value="Bact_Secretion_Sys_Channel"/>
</dbReference>
<dbReference type="GO" id="GO:0015627">
    <property type="term" value="C:type II protein secretion system complex"/>
    <property type="evidence" value="ECO:0007669"/>
    <property type="project" value="TreeGrafter"/>
</dbReference>
<evidence type="ECO:0000256" key="4">
    <source>
        <dbReference type="SAM" id="SignalP"/>
    </source>
</evidence>
<dbReference type="GO" id="GO:0009306">
    <property type="term" value="P:protein secretion"/>
    <property type="evidence" value="ECO:0007669"/>
    <property type="project" value="TreeGrafter"/>
</dbReference>